<evidence type="ECO:0000256" key="4">
    <source>
        <dbReference type="ARBA" id="ARBA00022679"/>
    </source>
</evidence>
<comment type="similarity">
    <text evidence="3 10 13">Belongs to the IPP transferase family.</text>
</comment>
<accession>A0ABT9EAT0</accession>
<feature type="binding site" evidence="10">
    <location>
        <begin position="18"/>
        <end position="25"/>
    </location>
    <ligand>
        <name>ATP</name>
        <dbReference type="ChEBI" id="CHEBI:30616"/>
    </ligand>
</feature>
<feature type="region of interest" description="Interaction with substrate tRNA" evidence="10">
    <location>
        <begin position="43"/>
        <end position="46"/>
    </location>
</feature>
<dbReference type="NCBIfam" id="TIGR00174">
    <property type="entry name" value="miaA"/>
    <property type="match status" value="1"/>
</dbReference>
<dbReference type="EMBL" id="JAUTWS010000080">
    <property type="protein sequence ID" value="MDO9713283.1"/>
    <property type="molecule type" value="Genomic_DNA"/>
</dbReference>
<name>A0ABT9EAT0_9PROT</name>
<evidence type="ECO:0000256" key="6">
    <source>
        <dbReference type="ARBA" id="ARBA00022741"/>
    </source>
</evidence>
<dbReference type="HAMAP" id="MF_00185">
    <property type="entry name" value="IPP_trans"/>
    <property type="match status" value="1"/>
</dbReference>
<evidence type="ECO:0000256" key="5">
    <source>
        <dbReference type="ARBA" id="ARBA00022694"/>
    </source>
</evidence>
<evidence type="ECO:0000256" key="2">
    <source>
        <dbReference type="ARBA" id="ARBA00003213"/>
    </source>
</evidence>
<comment type="cofactor">
    <cofactor evidence="1 10">
        <name>Mg(2+)</name>
        <dbReference type="ChEBI" id="CHEBI:18420"/>
    </cofactor>
</comment>
<feature type="site" description="Interaction with substrate tRNA" evidence="10">
    <location>
        <position position="131"/>
    </location>
</feature>
<organism evidence="14 15">
    <name type="scientific">Paracraurococcus lichenis</name>
    <dbReference type="NCBI Taxonomy" id="3064888"/>
    <lineage>
        <taxon>Bacteria</taxon>
        <taxon>Pseudomonadati</taxon>
        <taxon>Pseudomonadota</taxon>
        <taxon>Alphaproteobacteria</taxon>
        <taxon>Acetobacterales</taxon>
        <taxon>Roseomonadaceae</taxon>
        <taxon>Paracraurococcus</taxon>
    </lineage>
</organism>
<dbReference type="Proteomes" id="UP001243009">
    <property type="component" value="Unassembled WGS sequence"/>
</dbReference>
<evidence type="ECO:0000313" key="14">
    <source>
        <dbReference type="EMBL" id="MDO9713283.1"/>
    </source>
</evidence>
<protein>
    <recommendedName>
        <fullName evidence="10">tRNA dimethylallyltransferase</fullName>
        <ecNumber evidence="10">2.5.1.75</ecNumber>
    </recommendedName>
    <alternativeName>
        <fullName evidence="10">Dimethylallyl diphosphate:tRNA dimethylallyltransferase</fullName>
        <shortName evidence="10">DMAPP:tRNA dimethylallyltransferase</shortName>
        <shortName evidence="10">DMATase</shortName>
    </alternativeName>
    <alternativeName>
        <fullName evidence="10">Isopentenyl-diphosphate:tRNA isopentenyltransferase</fullName>
        <shortName evidence="10">IPP transferase</shortName>
        <shortName evidence="10">IPPT</shortName>
        <shortName evidence="10">IPTase</shortName>
    </alternativeName>
</protein>
<comment type="caution">
    <text evidence="14">The sequence shown here is derived from an EMBL/GenBank/DDBJ whole genome shotgun (WGS) entry which is preliminary data.</text>
</comment>
<feature type="site" description="Interaction with substrate tRNA" evidence="10">
    <location>
        <position position="109"/>
    </location>
</feature>
<keyword evidence="5 10" id="KW-0819">tRNA processing</keyword>
<proteinExistence type="inferred from homology"/>
<keyword evidence="15" id="KW-1185">Reference proteome</keyword>
<dbReference type="InterPro" id="IPR018022">
    <property type="entry name" value="IPT"/>
</dbReference>
<gene>
    <name evidence="10 14" type="primary">miaA</name>
    <name evidence="14" type="ORF">Q7A36_33455</name>
</gene>
<dbReference type="InterPro" id="IPR039657">
    <property type="entry name" value="Dimethylallyltransferase"/>
</dbReference>
<dbReference type="Gene3D" id="3.40.50.300">
    <property type="entry name" value="P-loop containing nucleotide triphosphate hydrolases"/>
    <property type="match status" value="1"/>
</dbReference>
<feature type="binding site" evidence="10">
    <location>
        <begin position="20"/>
        <end position="25"/>
    </location>
    <ligand>
        <name>substrate</name>
    </ligand>
</feature>
<evidence type="ECO:0000313" key="15">
    <source>
        <dbReference type="Proteomes" id="UP001243009"/>
    </source>
</evidence>
<feature type="region of interest" description="Interaction with substrate tRNA" evidence="10">
    <location>
        <begin position="167"/>
        <end position="171"/>
    </location>
</feature>
<comment type="catalytic activity">
    <reaction evidence="9 10 11">
        <text>adenosine(37) in tRNA + dimethylallyl diphosphate = N(6)-dimethylallyladenosine(37) in tRNA + diphosphate</text>
        <dbReference type="Rhea" id="RHEA:26482"/>
        <dbReference type="Rhea" id="RHEA-COMP:10162"/>
        <dbReference type="Rhea" id="RHEA-COMP:10375"/>
        <dbReference type="ChEBI" id="CHEBI:33019"/>
        <dbReference type="ChEBI" id="CHEBI:57623"/>
        <dbReference type="ChEBI" id="CHEBI:74411"/>
        <dbReference type="ChEBI" id="CHEBI:74415"/>
        <dbReference type="EC" id="2.5.1.75"/>
    </reaction>
</comment>
<comment type="function">
    <text evidence="2 10 12">Catalyzes the transfer of a dimethylallyl group onto the adenine at position 37 in tRNAs that read codons beginning with uridine, leading to the formation of N6-(dimethylallyl)adenosine (i(6)A).</text>
</comment>
<evidence type="ECO:0000256" key="9">
    <source>
        <dbReference type="ARBA" id="ARBA00049563"/>
    </source>
</evidence>
<keyword evidence="7 10" id="KW-0067">ATP-binding</keyword>
<comment type="caution">
    <text evidence="10">Lacks conserved residue(s) required for the propagation of feature annotation.</text>
</comment>
<comment type="subunit">
    <text evidence="10">Monomer.</text>
</comment>
<evidence type="ECO:0000256" key="13">
    <source>
        <dbReference type="RuleBase" id="RU003785"/>
    </source>
</evidence>
<keyword evidence="6 10" id="KW-0547">Nucleotide-binding</keyword>
<reference evidence="14 15" key="1">
    <citation type="submission" date="2023-08" db="EMBL/GenBank/DDBJ databases">
        <title>The draft genome sequence of Paracraurococcus sp. LOR1-02.</title>
        <authorList>
            <person name="Kingkaew E."/>
            <person name="Tanasupawat S."/>
        </authorList>
    </citation>
    <scope>NUCLEOTIDE SEQUENCE [LARGE SCALE GENOMIC DNA]</scope>
    <source>
        <strain evidence="14 15">LOR1-02</strain>
    </source>
</reference>
<evidence type="ECO:0000256" key="3">
    <source>
        <dbReference type="ARBA" id="ARBA00005842"/>
    </source>
</evidence>
<keyword evidence="8 10" id="KW-0460">Magnesium</keyword>
<dbReference type="PANTHER" id="PTHR11088">
    <property type="entry name" value="TRNA DIMETHYLALLYLTRANSFERASE"/>
    <property type="match status" value="1"/>
</dbReference>
<dbReference type="Pfam" id="PF01715">
    <property type="entry name" value="IPPT"/>
    <property type="match status" value="1"/>
</dbReference>
<evidence type="ECO:0000256" key="10">
    <source>
        <dbReference type="HAMAP-Rule" id="MF_00185"/>
    </source>
</evidence>
<evidence type="ECO:0000256" key="8">
    <source>
        <dbReference type="ARBA" id="ARBA00022842"/>
    </source>
</evidence>
<dbReference type="EC" id="2.5.1.75" evidence="10"/>
<evidence type="ECO:0000256" key="7">
    <source>
        <dbReference type="ARBA" id="ARBA00022840"/>
    </source>
</evidence>
<dbReference type="RefSeq" id="WP_305108142.1">
    <property type="nucleotide sequence ID" value="NZ_JAUTWS010000080.1"/>
</dbReference>
<evidence type="ECO:0000256" key="1">
    <source>
        <dbReference type="ARBA" id="ARBA00001946"/>
    </source>
</evidence>
<dbReference type="SUPFAM" id="SSF52540">
    <property type="entry name" value="P-loop containing nucleoside triphosphate hydrolases"/>
    <property type="match status" value="1"/>
</dbReference>
<dbReference type="PANTHER" id="PTHR11088:SF60">
    <property type="entry name" value="TRNA DIMETHYLALLYLTRANSFERASE"/>
    <property type="match status" value="1"/>
</dbReference>
<evidence type="ECO:0000256" key="11">
    <source>
        <dbReference type="RuleBase" id="RU003783"/>
    </source>
</evidence>
<dbReference type="Gene3D" id="1.10.20.140">
    <property type="match status" value="1"/>
</dbReference>
<sequence length="336" mass="35765">MTQSARVKAGPPALIVAGPTASGKSTLALALAERLGGTVINADSMQVYRELRILTARPTAEEEARVPHRLYGIRPAAEAASVAWWREQALAEMAAARAAGRLPILCGGTGLYFLSLTEGLSAIPPVPEAAREEARRLLARLGAPGLHARLAEADPETAATLRPGDSQRIARAFEVWRGTGRGLLAWQREGAQTGPARLHGLPWRFAAVLLDPPREALRAAIISRFDAMLAAGALEEVRALGALNLDPALPAMRAHGVPELLAHLAGRMTLAAARERAVLNTGQYTKRQATWFRHHALSSSGAAPPDTHIIHARIEGTAQFQESLVPGILAFVDSGR</sequence>
<dbReference type="GO" id="GO:0052381">
    <property type="term" value="F:tRNA dimethylallyltransferase activity"/>
    <property type="evidence" value="ECO:0007669"/>
    <property type="project" value="UniProtKB-EC"/>
</dbReference>
<dbReference type="InterPro" id="IPR027417">
    <property type="entry name" value="P-loop_NTPase"/>
</dbReference>
<evidence type="ECO:0000256" key="12">
    <source>
        <dbReference type="RuleBase" id="RU003784"/>
    </source>
</evidence>
<keyword evidence="4 10" id="KW-0808">Transferase</keyword>